<dbReference type="HOGENOM" id="CLU_006857_0_1_1"/>
<dbReference type="eggNOG" id="ENOG502QRQI">
    <property type="taxonomic scope" value="Eukaryota"/>
</dbReference>
<reference evidence="2" key="2">
    <citation type="submission" date="2013-12" db="EMBL/GenBank/DDBJ databases">
        <authorList>
            <person name="Yu Y."/>
            <person name="Lee S."/>
            <person name="de Baynast K."/>
            <person name="Wissotski M."/>
            <person name="Liu L."/>
            <person name="Talag J."/>
            <person name="Goicoechea J."/>
            <person name="Angelova A."/>
            <person name="Jetty R."/>
            <person name="Kudrna D."/>
            <person name="Golser W."/>
            <person name="Rivera L."/>
            <person name="Zhang J."/>
            <person name="Wing R."/>
        </authorList>
    </citation>
    <scope>NUCLEOTIDE SEQUENCE</scope>
</reference>
<accession>A0A0D9V1M1</accession>
<reference evidence="1" key="3">
    <citation type="submission" date="2015-04" db="UniProtKB">
        <authorList>
            <consortium name="EnsemblPlants"/>
        </authorList>
    </citation>
    <scope>IDENTIFICATION</scope>
</reference>
<dbReference type="STRING" id="77586.A0A0D9V1M1"/>
<dbReference type="Gene3D" id="1.25.10.10">
    <property type="entry name" value="Leucine-rich Repeat Variant"/>
    <property type="match status" value="1"/>
</dbReference>
<keyword evidence="2" id="KW-1185">Reference proteome</keyword>
<dbReference type="Gramene" id="LPERR01G15750.1">
    <property type="protein sequence ID" value="LPERR01G15750.1"/>
    <property type="gene ID" value="LPERR01G15750"/>
</dbReference>
<dbReference type="InterPro" id="IPR011989">
    <property type="entry name" value="ARM-like"/>
</dbReference>
<dbReference type="PANTHER" id="PTHR33115">
    <property type="entry name" value="ARM REPEAT SUPERFAMILY PROTEIN"/>
    <property type="match status" value="1"/>
</dbReference>
<dbReference type="AlphaFoldDB" id="A0A0D9V1M1"/>
<sequence>MDHLLRSKTYKSRVLKQIRASIGTIQMAVHTLSLKIDMFKETKGHAARVLLELAPELQVENFPGILLAISSLLSINKKDANSGSPGNDNMVTKEFKLLGVQILEKLVDDEENCTQVKDAKDLIPKIVELIKCREGMLGSQIDMDIVQGSLLALLKLVSTPGENGGEFRNQVSGNLHVMEVIKKILAGRNESHPVLLVHATGILAFLTLNGTARKEIRGSRLIIQMLISFLAGEINTVQDPITRKITKMSKSCIETILAETTVEDMDNILHVLSNESTDHKIGVGKLLQNLRAYQGEEFTELFTRIEALPKVLETMDLAVGKTEQSDSSDEHASHGKGKLLESFIGLTVQICINGNEMVFTNVLWTANITIDSFVQKLKMILTVYKSQTTDFSGIRRVVIQQINWMMQKNPAYIVVFKKHELDMILKETAETATKLENYLHFHSGAGAIEHEESFSSIVSKSLELIAGSYA</sequence>
<reference evidence="1 2" key="1">
    <citation type="submission" date="2012-08" db="EMBL/GenBank/DDBJ databases">
        <title>Oryza genome evolution.</title>
        <authorList>
            <person name="Wing R.A."/>
        </authorList>
    </citation>
    <scope>NUCLEOTIDE SEQUENCE</scope>
</reference>
<dbReference type="PANTHER" id="PTHR33115:SF24">
    <property type="entry name" value="OS01G0522400 PROTEIN"/>
    <property type="match status" value="1"/>
</dbReference>
<proteinExistence type="predicted"/>
<organism evidence="1 2">
    <name type="scientific">Leersia perrieri</name>
    <dbReference type="NCBI Taxonomy" id="77586"/>
    <lineage>
        <taxon>Eukaryota</taxon>
        <taxon>Viridiplantae</taxon>
        <taxon>Streptophyta</taxon>
        <taxon>Embryophyta</taxon>
        <taxon>Tracheophyta</taxon>
        <taxon>Spermatophyta</taxon>
        <taxon>Magnoliopsida</taxon>
        <taxon>Liliopsida</taxon>
        <taxon>Poales</taxon>
        <taxon>Poaceae</taxon>
        <taxon>BOP clade</taxon>
        <taxon>Oryzoideae</taxon>
        <taxon>Oryzeae</taxon>
        <taxon>Oryzinae</taxon>
        <taxon>Leersia</taxon>
    </lineage>
</organism>
<protein>
    <submittedName>
        <fullName evidence="1">Uncharacterized protein</fullName>
    </submittedName>
</protein>
<evidence type="ECO:0000313" key="2">
    <source>
        <dbReference type="Proteomes" id="UP000032180"/>
    </source>
</evidence>
<dbReference type="InterPro" id="IPR016024">
    <property type="entry name" value="ARM-type_fold"/>
</dbReference>
<dbReference type="Proteomes" id="UP000032180">
    <property type="component" value="Chromosome 1"/>
</dbReference>
<name>A0A0D9V1M1_9ORYZ</name>
<evidence type="ECO:0000313" key="1">
    <source>
        <dbReference type="EnsemblPlants" id="LPERR01G15750.1"/>
    </source>
</evidence>
<dbReference type="SUPFAM" id="SSF48371">
    <property type="entry name" value="ARM repeat"/>
    <property type="match status" value="1"/>
</dbReference>
<dbReference type="EnsemblPlants" id="LPERR01G15750.1">
    <property type="protein sequence ID" value="LPERR01G15750.1"/>
    <property type="gene ID" value="LPERR01G15750"/>
</dbReference>